<evidence type="ECO:0000313" key="2">
    <source>
        <dbReference type="Proteomes" id="UP001623348"/>
    </source>
</evidence>
<keyword evidence="2" id="KW-1185">Reference proteome</keyword>
<protein>
    <submittedName>
        <fullName evidence="1">Mitochondrial enolase superfamily member 1</fullName>
    </submittedName>
</protein>
<dbReference type="Proteomes" id="UP001623348">
    <property type="component" value="Unassembled WGS sequence"/>
</dbReference>
<proteinExistence type="predicted"/>
<evidence type="ECO:0000313" key="1">
    <source>
        <dbReference type="EMBL" id="GAB0188324.1"/>
    </source>
</evidence>
<dbReference type="PANTHER" id="PTHR33332">
    <property type="entry name" value="REVERSE TRANSCRIPTASE DOMAIN-CONTAINING PROTEIN"/>
    <property type="match status" value="1"/>
</dbReference>
<sequence>MFNLLINDLDDGAECTVSKFADDTKLGEVLDAPDGFAPILRDLDRLGKWADGKHMKLKKEKCQVLRLQRNKPMHEWERSDWLESSLAEKDLRFCQTAS</sequence>
<dbReference type="AlphaFoldDB" id="A0ABC9WSA3"/>
<dbReference type="EMBL" id="BAAFJT010000004">
    <property type="protein sequence ID" value="GAB0188324.1"/>
    <property type="molecule type" value="Genomic_DNA"/>
</dbReference>
<gene>
    <name evidence="1" type="ORF">GRJ2_001297700</name>
</gene>
<reference evidence="1 2" key="1">
    <citation type="submission" date="2024-06" db="EMBL/GenBank/DDBJ databases">
        <title>The draft genome of Grus japonensis, version 3.</title>
        <authorList>
            <person name="Nabeshima K."/>
            <person name="Suzuki S."/>
            <person name="Onuma M."/>
        </authorList>
    </citation>
    <scope>NUCLEOTIDE SEQUENCE [LARGE SCALE GENOMIC DNA]</scope>
    <source>
        <strain evidence="1 2">451A</strain>
    </source>
</reference>
<accession>A0ABC9WSA3</accession>
<organism evidence="1 2">
    <name type="scientific">Grus japonensis</name>
    <name type="common">Japanese crane</name>
    <name type="synonym">Red-crowned crane</name>
    <dbReference type="NCBI Taxonomy" id="30415"/>
    <lineage>
        <taxon>Eukaryota</taxon>
        <taxon>Metazoa</taxon>
        <taxon>Chordata</taxon>
        <taxon>Craniata</taxon>
        <taxon>Vertebrata</taxon>
        <taxon>Euteleostomi</taxon>
        <taxon>Archelosauria</taxon>
        <taxon>Archosauria</taxon>
        <taxon>Dinosauria</taxon>
        <taxon>Saurischia</taxon>
        <taxon>Theropoda</taxon>
        <taxon>Coelurosauria</taxon>
        <taxon>Aves</taxon>
        <taxon>Neognathae</taxon>
        <taxon>Neoaves</taxon>
        <taxon>Gruiformes</taxon>
        <taxon>Gruidae</taxon>
        <taxon>Grus</taxon>
    </lineage>
</organism>
<name>A0ABC9WSA3_GRUJA</name>
<comment type="caution">
    <text evidence="1">The sequence shown here is derived from an EMBL/GenBank/DDBJ whole genome shotgun (WGS) entry which is preliminary data.</text>
</comment>